<dbReference type="EMBL" id="IACK01096822">
    <property type="protein sequence ID" value="LAA82272.1"/>
    <property type="molecule type" value="Transcribed_RNA"/>
</dbReference>
<name>A0A2D4IDH3_MICLE</name>
<evidence type="ECO:0000313" key="1">
    <source>
        <dbReference type="EMBL" id="LAA82272.1"/>
    </source>
</evidence>
<proteinExistence type="predicted"/>
<reference evidence="1" key="2">
    <citation type="submission" date="2017-11" db="EMBL/GenBank/DDBJ databases">
        <title>Coralsnake Venomics: Analyses of Venom Gland Transcriptomes and Proteomes of Six Brazilian Taxa.</title>
        <authorList>
            <person name="Aird S.D."/>
            <person name="Jorge da Silva N."/>
            <person name="Qiu L."/>
            <person name="Villar-Briones A."/>
            <person name="Aparecida-Saddi V."/>
            <person name="Campos-Telles M.P."/>
            <person name="Grau M."/>
            <person name="Mikheyev A.S."/>
        </authorList>
    </citation>
    <scope>NUCLEOTIDE SEQUENCE</scope>
    <source>
        <tissue evidence="1">Venom_gland</tissue>
    </source>
</reference>
<dbReference type="AlphaFoldDB" id="A0A2D4IDH3"/>
<protein>
    <submittedName>
        <fullName evidence="1">Uncharacterized protein</fullName>
    </submittedName>
</protein>
<reference evidence="1" key="1">
    <citation type="submission" date="2017-07" db="EMBL/GenBank/DDBJ databases">
        <authorList>
            <person name="Mikheyev A."/>
            <person name="Grau M."/>
        </authorList>
    </citation>
    <scope>NUCLEOTIDE SEQUENCE</scope>
    <source>
        <tissue evidence="1">Venom_gland</tissue>
    </source>
</reference>
<organism evidence="1">
    <name type="scientific">Micrurus lemniscatus lemniscatus</name>
    <dbReference type="NCBI Taxonomy" id="129467"/>
    <lineage>
        <taxon>Eukaryota</taxon>
        <taxon>Metazoa</taxon>
        <taxon>Chordata</taxon>
        <taxon>Craniata</taxon>
        <taxon>Vertebrata</taxon>
        <taxon>Euteleostomi</taxon>
        <taxon>Lepidosauria</taxon>
        <taxon>Squamata</taxon>
        <taxon>Bifurcata</taxon>
        <taxon>Unidentata</taxon>
        <taxon>Episquamata</taxon>
        <taxon>Toxicofera</taxon>
        <taxon>Serpentes</taxon>
        <taxon>Colubroidea</taxon>
        <taxon>Elapidae</taxon>
        <taxon>Elapinae</taxon>
        <taxon>Micrurus</taxon>
    </lineage>
</organism>
<sequence>MPSDTQKSSCWCRWLDRNPNYIPSGWLVYPRRPSREGLLIGFLGHPWLDRNPNHIPPVIPDTSFIPGDHLEKVFLLALLDVLGLIETQTTSHLSFQMPHLSKETISRRSSR</sequence>
<accession>A0A2D4IDH3</accession>